<evidence type="ECO:0000313" key="2">
    <source>
        <dbReference type="Proteomes" id="UP001642409"/>
    </source>
</evidence>
<accession>A0ABP1GI00</accession>
<sequence>MMYQGRCYFAYKGVGQLTQGVPHTKLPYEQIGYSLTSKVMQYDKRLSITNYKLRYFLFLQQNDSLNCNLIINTKAPFNYSIFISQIMTIHKSKLTSNQSLNYSSSSRIVTLNNLRRQPKLVRHLNQHC</sequence>
<proteinExistence type="predicted"/>
<dbReference type="Proteomes" id="UP001642409">
    <property type="component" value="Unassembled WGS sequence"/>
</dbReference>
<organism evidence="1 2">
    <name type="scientific">Hexamita inflata</name>
    <dbReference type="NCBI Taxonomy" id="28002"/>
    <lineage>
        <taxon>Eukaryota</taxon>
        <taxon>Metamonada</taxon>
        <taxon>Diplomonadida</taxon>
        <taxon>Hexamitidae</taxon>
        <taxon>Hexamitinae</taxon>
        <taxon>Hexamita</taxon>
    </lineage>
</organism>
<name>A0ABP1GI00_9EUKA</name>
<keyword evidence="2" id="KW-1185">Reference proteome</keyword>
<comment type="caution">
    <text evidence="1">The sequence shown here is derived from an EMBL/GenBank/DDBJ whole genome shotgun (WGS) entry which is preliminary data.</text>
</comment>
<evidence type="ECO:0000313" key="1">
    <source>
        <dbReference type="EMBL" id="CAL5970160.1"/>
    </source>
</evidence>
<reference evidence="1 2" key="1">
    <citation type="submission" date="2024-07" db="EMBL/GenBank/DDBJ databases">
        <authorList>
            <person name="Akdeniz Z."/>
        </authorList>
    </citation>
    <scope>NUCLEOTIDE SEQUENCE [LARGE SCALE GENOMIC DNA]</scope>
</reference>
<gene>
    <name evidence="1" type="ORF">HINF_LOCUS100</name>
</gene>
<dbReference type="EMBL" id="CAXDID020000001">
    <property type="protein sequence ID" value="CAL5970160.1"/>
    <property type="molecule type" value="Genomic_DNA"/>
</dbReference>
<protein>
    <submittedName>
        <fullName evidence="1">Hypothetical_protein</fullName>
    </submittedName>
</protein>